<dbReference type="Proteomes" id="UP000324705">
    <property type="component" value="Chromosome 2B"/>
</dbReference>
<dbReference type="PANTHER" id="PTHR34480">
    <property type="entry name" value="OS01G0967800 PROTEIN-RELATED"/>
    <property type="match status" value="1"/>
</dbReference>
<proteinExistence type="predicted"/>
<organism evidence="2 3">
    <name type="scientific">Triticum turgidum subsp. durum</name>
    <name type="common">Durum wheat</name>
    <name type="synonym">Triticum durum</name>
    <dbReference type="NCBI Taxonomy" id="4567"/>
    <lineage>
        <taxon>Eukaryota</taxon>
        <taxon>Viridiplantae</taxon>
        <taxon>Streptophyta</taxon>
        <taxon>Embryophyta</taxon>
        <taxon>Tracheophyta</taxon>
        <taxon>Spermatophyta</taxon>
        <taxon>Magnoliopsida</taxon>
        <taxon>Liliopsida</taxon>
        <taxon>Poales</taxon>
        <taxon>Poaceae</taxon>
        <taxon>BOP clade</taxon>
        <taxon>Pooideae</taxon>
        <taxon>Triticodae</taxon>
        <taxon>Triticeae</taxon>
        <taxon>Triticinae</taxon>
        <taxon>Triticum</taxon>
    </lineage>
</organism>
<dbReference type="PANTHER" id="PTHR34480:SF15">
    <property type="entry name" value="GENOME ASSEMBLY, CHROMOSOME: II"/>
    <property type="match status" value="1"/>
</dbReference>
<dbReference type="AlphaFoldDB" id="A0A9R1RS00"/>
<dbReference type="EMBL" id="LT934114">
    <property type="protein sequence ID" value="VAH51454.1"/>
    <property type="molecule type" value="Genomic_DNA"/>
</dbReference>
<sequence length="469" mass="54949">MSQKRREKVDTGPVPRKHGAMEKTSSPDQPRRQAQGIQRPVKTEARLAGEKKHKTAAHITGEKKHTRGNSASFPTERTTPLVKARTSSGCSDECTSRPIDAQDHGNTVVIQEQRQESAAIKIDKEVEYITQKLNKLGVRDDIGFEEYYECLMNLPPDPSLDTSIRLDDTHRYDMDIQHAVYRIRSYKSLSQKESKNELCRDELKDCPMELLDREEFPTDFLVKMKYFRFLEEEGVLDWFFHPELCKLACLNDYQRLVPRDHGVVFDWEYADWELYRSYFHSYEMQHEYIEYFETLLRELKWLKDCLLVKDASPIASKIETRGIYQATKIATRFPKITTHLVRIGFSDCVTYMGIEARWCDGSDGLHFEIWKRVTQQKESFENALKEVYLLNKCPSRQDSIEYAIEYDHSVMKLEFLHCTARVPKEVSEDKAQELITERVKKLRIKPKFFADYIRKKIDIAKTIGLITEV</sequence>
<feature type="compositionally biased region" description="Basic and acidic residues" evidence="1">
    <location>
        <begin position="41"/>
        <end position="50"/>
    </location>
</feature>
<dbReference type="Gramene" id="TRITD2Bv1G214580.1">
    <property type="protein sequence ID" value="TRITD2Bv1G214580.1"/>
    <property type="gene ID" value="TRITD2Bv1G214580"/>
</dbReference>
<reference evidence="2 3" key="1">
    <citation type="submission" date="2017-09" db="EMBL/GenBank/DDBJ databases">
        <authorList>
            <consortium name="International Durum Wheat Genome Sequencing Consortium (IDWGSC)"/>
            <person name="Milanesi L."/>
        </authorList>
    </citation>
    <scope>NUCLEOTIDE SEQUENCE [LARGE SCALE GENOMIC DNA]</scope>
    <source>
        <strain evidence="3">cv. Svevo</strain>
    </source>
</reference>
<protein>
    <submittedName>
        <fullName evidence="2">Uncharacterized protein</fullName>
    </submittedName>
</protein>
<feature type="region of interest" description="Disordered" evidence="1">
    <location>
        <begin position="1"/>
        <end position="99"/>
    </location>
</feature>
<feature type="compositionally biased region" description="Polar residues" evidence="1">
    <location>
        <begin position="68"/>
        <end position="78"/>
    </location>
</feature>
<keyword evidence="3" id="KW-1185">Reference proteome</keyword>
<evidence type="ECO:0000313" key="2">
    <source>
        <dbReference type="EMBL" id="VAH51454.1"/>
    </source>
</evidence>
<accession>A0A9R1RS00</accession>
<name>A0A9R1RS00_TRITD</name>
<evidence type="ECO:0000313" key="3">
    <source>
        <dbReference type="Proteomes" id="UP000324705"/>
    </source>
</evidence>
<evidence type="ECO:0000256" key="1">
    <source>
        <dbReference type="SAM" id="MobiDB-lite"/>
    </source>
</evidence>
<gene>
    <name evidence="2" type="ORF">TRITD_2Bv1G214580</name>
</gene>